<dbReference type="InterPro" id="IPR050360">
    <property type="entry name" value="MFS_Sugar_Transporters"/>
</dbReference>
<evidence type="ECO:0000256" key="7">
    <source>
        <dbReference type="SAM" id="Phobius"/>
    </source>
</evidence>
<feature type="transmembrane region" description="Helical" evidence="7">
    <location>
        <begin position="318"/>
        <end position="339"/>
    </location>
</feature>
<feature type="transmembrane region" description="Helical" evidence="7">
    <location>
        <begin position="103"/>
        <end position="127"/>
    </location>
</feature>
<feature type="transmembrane region" description="Helical" evidence="7">
    <location>
        <begin position="445"/>
        <end position="467"/>
    </location>
</feature>
<feature type="domain" description="Major facilitator superfamily (MFS) profile" evidence="8">
    <location>
        <begin position="56"/>
        <end position="501"/>
    </location>
</feature>
<dbReference type="PROSITE" id="PS00217">
    <property type="entry name" value="SUGAR_TRANSPORT_2"/>
    <property type="match status" value="1"/>
</dbReference>
<reference evidence="9" key="1">
    <citation type="journal article" date="2020" name="Stud. Mycol.">
        <title>101 Dothideomycetes genomes: a test case for predicting lifestyles and emergence of pathogens.</title>
        <authorList>
            <person name="Haridas S."/>
            <person name="Albert R."/>
            <person name="Binder M."/>
            <person name="Bloem J."/>
            <person name="Labutti K."/>
            <person name="Salamov A."/>
            <person name="Andreopoulos B."/>
            <person name="Baker S."/>
            <person name="Barry K."/>
            <person name="Bills G."/>
            <person name="Bluhm B."/>
            <person name="Cannon C."/>
            <person name="Castanera R."/>
            <person name="Culley D."/>
            <person name="Daum C."/>
            <person name="Ezra D."/>
            <person name="Gonzalez J."/>
            <person name="Henrissat B."/>
            <person name="Kuo A."/>
            <person name="Liang C."/>
            <person name="Lipzen A."/>
            <person name="Lutzoni F."/>
            <person name="Magnuson J."/>
            <person name="Mondo S."/>
            <person name="Nolan M."/>
            <person name="Ohm R."/>
            <person name="Pangilinan J."/>
            <person name="Park H.-J."/>
            <person name="Ramirez L."/>
            <person name="Alfaro M."/>
            <person name="Sun H."/>
            <person name="Tritt A."/>
            <person name="Yoshinaga Y."/>
            <person name="Zwiers L.-H."/>
            <person name="Turgeon B."/>
            <person name="Goodwin S."/>
            <person name="Spatafora J."/>
            <person name="Crous P."/>
            <person name="Grigoriev I."/>
        </authorList>
    </citation>
    <scope>NUCLEOTIDE SEQUENCE</scope>
    <source>
        <strain evidence="9">ATCC 16933</strain>
    </source>
</reference>
<accession>A0A6A6NQ53</accession>
<dbReference type="InterPro" id="IPR020846">
    <property type="entry name" value="MFS_dom"/>
</dbReference>
<dbReference type="GO" id="GO:0005351">
    <property type="term" value="F:carbohydrate:proton symporter activity"/>
    <property type="evidence" value="ECO:0007669"/>
    <property type="project" value="TreeGrafter"/>
</dbReference>
<dbReference type="InterPro" id="IPR036259">
    <property type="entry name" value="MFS_trans_sf"/>
</dbReference>
<evidence type="ECO:0000313" key="10">
    <source>
        <dbReference type="Proteomes" id="UP000799766"/>
    </source>
</evidence>
<dbReference type="SUPFAM" id="SSF103473">
    <property type="entry name" value="MFS general substrate transporter"/>
    <property type="match status" value="1"/>
</dbReference>
<gene>
    <name evidence="9" type="ORF">BDY21DRAFT_355283</name>
</gene>
<keyword evidence="4 7" id="KW-1133">Transmembrane helix</keyword>
<evidence type="ECO:0000256" key="6">
    <source>
        <dbReference type="SAM" id="MobiDB-lite"/>
    </source>
</evidence>
<feature type="transmembrane region" description="Helical" evidence="7">
    <location>
        <begin position="479"/>
        <end position="497"/>
    </location>
</feature>
<dbReference type="EMBL" id="MU001696">
    <property type="protein sequence ID" value="KAF2453534.1"/>
    <property type="molecule type" value="Genomic_DNA"/>
</dbReference>
<evidence type="ECO:0000256" key="3">
    <source>
        <dbReference type="ARBA" id="ARBA00022692"/>
    </source>
</evidence>
<comment type="subcellular location">
    <subcellularLocation>
        <location evidence="1">Membrane</location>
        <topology evidence="1">Multi-pass membrane protein</topology>
    </subcellularLocation>
</comment>
<evidence type="ECO:0000256" key="4">
    <source>
        <dbReference type="ARBA" id="ARBA00022989"/>
    </source>
</evidence>
<feature type="transmembrane region" description="Helical" evidence="7">
    <location>
        <begin position="404"/>
        <end position="425"/>
    </location>
</feature>
<dbReference type="Pfam" id="PF00083">
    <property type="entry name" value="Sugar_tr"/>
    <property type="match status" value="1"/>
</dbReference>
<evidence type="ECO:0000313" key="9">
    <source>
        <dbReference type="EMBL" id="KAF2453534.1"/>
    </source>
</evidence>
<evidence type="ECO:0000256" key="2">
    <source>
        <dbReference type="ARBA" id="ARBA00010992"/>
    </source>
</evidence>
<dbReference type="InterPro" id="IPR005828">
    <property type="entry name" value="MFS_sugar_transport-like"/>
</dbReference>
<feature type="transmembrane region" description="Helical" evidence="7">
    <location>
        <begin position="157"/>
        <end position="180"/>
    </location>
</feature>
<dbReference type="PANTHER" id="PTHR48022:SF10">
    <property type="entry name" value="MAJOR FACILITATOR SUPERFAMILY (MFS) PROFILE DOMAIN-CONTAINING PROTEIN"/>
    <property type="match status" value="1"/>
</dbReference>
<dbReference type="Proteomes" id="UP000799766">
    <property type="component" value="Unassembled WGS sequence"/>
</dbReference>
<evidence type="ECO:0000259" key="8">
    <source>
        <dbReference type="PROSITE" id="PS50850"/>
    </source>
</evidence>
<protein>
    <submittedName>
        <fullName evidence="9">General substrate transporter</fullName>
    </submittedName>
</protein>
<dbReference type="OrthoDB" id="6133115at2759"/>
<keyword evidence="3 7" id="KW-0812">Transmembrane</keyword>
<evidence type="ECO:0000256" key="1">
    <source>
        <dbReference type="ARBA" id="ARBA00004141"/>
    </source>
</evidence>
<keyword evidence="5 7" id="KW-0472">Membrane</keyword>
<feature type="transmembrane region" description="Helical" evidence="7">
    <location>
        <begin position="223"/>
        <end position="245"/>
    </location>
</feature>
<feature type="region of interest" description="Disordered" evidence="6">
    <location>
        <begin position="1"/>
        <end position="24"/>
    </location>
</feature>
<feature type="transmembrane region" description="Helical" evidence="7">
    <location>
        <begin position="351"/>
        <end position="369"/>
    </location>
</feature>
<keyword evidence="10" id="KW-1185">Reference proteome</keyword>
<proteinExistence type="inferred from homology"/>
<sequence length="546" mass="59383">MATERPSKDEAASPVKPEQKSSEHIEMVPVAGSDAGQDDVKLARGSWYHYKKDVIVSVIIMFSAFEYGLDIGMVSGFQAMAGFLEVFGYEDPTQPGGYGLKTIVQTLMTSLMVMGGFLGAFAAGAIMDFLGRRSGLWVGSGLTLLGAILQMTVTSYAGLYVCRIILGLGNGVLLVSGQVFMQEVANPQLRTASFGTNQFWMAFGQLIGAIINNATKTHAGRSAYQTPMGILCVMPVLMSVALIFIPETPRYLQMRGKHEAARRSLRWHRDRFVSDAEVEAEYSEIAHPVESERDAAGKSNALEIFHPRNLKRTLTSMGLVLFPAATGVSFMGTYGVYFFEVSGSSDPFVDGVIVLACNLAGAICTIAVGRRMRKRISLLVAAAVQALCMLGMGVSYVVHGLSPFSGRVILSMACIFCYISTFISIPFSWQIGSEIPNPRFRAPTYGIGTGVAFVVGWAQAYSLPYFINTTALNWGGKVGFLFLAGNVVVVGFVFLCVPETKGRTLEEINECYVLRVPVRKWDSYEAQGAKNARREGFERGLKDQGK</sequence>
<dbReference type="InterPro" id="IPR005829">
    <property type="entry name" value="Sugar_transporter_CS"/>
</dbReference>
<organism evidence="9 10">
    <name type="scientific">Lineolata rhizophorae</name>
    <dbReference type="NCBI Taxonomy" id="578093"/>
    <lineage>
        <taxon>Eukaryota</taxon>
        <taxon>Fungi</taxon>
        <taxon>Dikarya</taxon>
        <taxon>Ascomycota</taxon>
        <taxon>Pezizomycotina</taxon>
        <taxon>Dothideomycetes</taxon>
        <taxon>Dothideomycetes incertae sedis</taxon>
        <taxon>Lineolatales</taxon>
        <taxon>Lineolataceae</taxon>
        <taxon>Lineolata</taxon>
    </lineage>
</organism>
<feature type="transmembrane region" description="Helical" evidence="7">
    <location>
        <begin position="376"/>
        <end position="398"/>
    </location>
</feature>
<dbReference type="Gene3D" id="1.20.1250.20">
    <property type="entry name" value="MFS general substrate transporter like domains"/>
    <property type="match status" value="1"/>
</dbReference>
<name>A0A6A6NQ53_9PEZI</name>
<dbReference type="PROSITE" id="PS50850">
    <property type="entry name" value="MFS"/>
    <property type="match status" value="1"/>
</dbReference>
<dbReference type="GO" id="GO:0016020">
    <property type="term" value="C:membrane"/>
    <property type="evidence" value="ECO:0007669"/>
    <property type="project" value="UniProtKB-SubCell"/>
</dbReference>
<evidence type="ECO:0000256" key="5">
    <source>
        <dbReference type="ARBA" id="ARBA00023136"/>
    </source>
</evidence>
<dbReference type="PANTHER" id="PTHR48022">
    <property type="entry name" value="PLASTIDIC GLUCOSE TRANSPORTER 4"/>
    <property type="match status" value="1"/>
</dbReference>
<comment type="similarity">
    <text evidence="2">Belongs to the major facilitator superfamily. Sugar transporter (TC 2.A.1.1) family.</text>
</comment>
<dbReference type="PROSITE" id="PS00216">
    <property type="entry name" value="SUGAR_TRANSPORT_1"/>
    <property type="match status" value="1"/>
</dbReference>
<dbReference type="AlphaFoldDB" id="A0A6A6NQ53"/>
<feature type="transmembrane region" description="Helical" evidence="7">
    <location>
        <begin position="54"/>
        <end position="83"/>
    </location>
</feature>